<gene>
    <name evidence="2" type="ORF">COV29_03960</name>
</gene>
<dbReference type="AlphaFoldDB" id="A0A2J0Q9F3"/>
<keyword evidence="1" id="KW-0812">Transmembrane</keyword>
<evidence type="ECO:0000313" key="2">
    <source>
        <dbReference type="EMBL" id="PJE50533.1"/>
    </source>
</evidence>
<keyword evidence="1" id="KW-1133">Transmembrane helix</keyword>
<name>A0A2J0Q9F3_9BACT</name>
<organism evidence="2 3">
    <name type="scientific">Candidatus Yanofskybacteria bacterium CG10_big_fil_rev_8_21_14_0_10_36_16</name>
    <dbReference type="NCBI Taxonomy" id="1975096"/>
    <lineage>
        <taxon>Bacteria</taxon>
        <taxon>Candidatus Yanofskyibacteriota</taxon>
    </lineage>
</organism>
<reference evidence="2 3" key="1">
    <citation type="submission" date="2017-09" db="EMBL/GenBank/DDBJ databases">
        <title>Depth-based differentiation of microbial function through sediment-hosted aquifers and enrichment of novel symbionts in the deep terrestrial subsurface.</title>
        <authorList>
            <person name="Probst A.J."/>
            <person name="Ladd B."/>
            <person name="Jarett J.K."/>
            <person name="Geller-Mcgrath D.E."/>
            <person name="Sieber C.M."/>
            <person name="Emerson J.B."/>
            <person name="Anantharaman K."/>
            <person name="Thomas B.C."/>
            <person name="Malmstrom R."/>
            <person name="Stieglmeier M."/>
            <person name="Klingl A."/>
            <person name="Woyke T."/>
            <person name="Ryan C.M."/>
            <person name="Banfield J.F."/>
        </authorList>
    </citation>
    <scope>NUCLEOTIDE SEQUENCE [LARGE SCALE GENOMIC DNA]</scope>
    <source>
        <strain evidence="2">CG10_big_fil_rev_8_21_14_0_10_36_16</strain>
    </source>
</reference>
<comment type="caution">
    <text evidence="2">The sequence shown here is derived from an EMBL/GenBank/DDBJ whole genome shotgun (WGS) entry which is preliminary data.</text>
</comment>
<evidence type="ECO:0000313" key="3">
    <source>
        <dbReference type="Proteomes" id="UP000228496"/>
    </source>
</evidence>
<dbReference type="EMBL" id="PCXQ01000006">
    <property type="protein sequence ID" value="PJE50533.1"/>
    <property type="molecule type" value="Genomic_DNA"/>
</dbReference>
<keyword evidence="1" id="KW-0472">Membrane</keyword>
<sequence>MPNQEPGNIQLLPATRKEVKIKRRRSFKDFIIPAGAIGIVLAIYGGLFYYKNTLMNQLTNIDQEILVVERSRDKELEKEILSLEKQLSIVGPMLNNHIFWSKGLEKIESLIKPQIEIETLSIDTVKSEVSVSINALNYLIIAKQIAALFSDDVITAVSLGEMRLDQNGRITSSMRIGFDGDKLLKQRVE</sequence>
<feature type="transmembrane region" description="Helical" evidence="1">
    <location>
        <begin position="30"/>
        <end position="50"/>
    </location>
</feature>
<accession>A0A2J0Q9F3</accession>
<evidence type="ECO:0008006" key="4">
    <source>
        <dbReference type="Google" id="ProtNLM"/>
    </source>
</evidence>
<proteinExistence type="predicted"/>
<protein>
    <recommendedName>
        <fullName evidence="4">PilN domain-containing protein</fullName>
    </recommendedName>
</protein>
<dbReference type="Proteomes" id="UP000228496">
    <property type="component" value="Unassembled WGS sequence"/>
</dbReference>
<evidence type="ECO:0000256" key="1">
    <source>
        <dbReference type="SAM" id="Phobius"/>
    </source>
</evidence>